<keyword evidence="2" id="KW-1185">Reference proteome</keyword>
<dbReference type="AlphaFoldDB" id="A0A087UVU7"/>
<evidence type="ECO:0000313" key="2">
    <source>
        <dbReference type="Proteomes" id="UP000054359"/>
    </source>
</evidence>
<dbReference type="Proteomes" id="UP000054359">
    <property type="component" value="Unassembled WGS sequence"/>
</dbReference>
<organism evidence="1 2">
    <name type="scientific">Stegodyphus mimosarum</name>
    <name type="common">African social velvet spider</name>
    <dbReference type="NCBI Taxonomy" id="407821"/>
    <lineage>
        <taxon>Eukaryota</taxon>
        <taxon>Metazoa</taxon>
        <taxon>Ecdysozoa</taxon>
        <taxon>Arthropoda</taxon>
        <taxon>Chelicerata</taxon>
        <taxon>Arachnida</taxon>
        <taxon>Araneae</taxon>
        <taxon>Araneomorphae</taxon>
        <taxon>Entelegynae</taxon>
        <taxon>Eresoidea</taxon>
        <taxon>Eresidae</taxon>
        <taxon>Stegodyphus</taxon>
    </lineage>
</organism>
<accession>A0A087UVU7</accession>
<gene>
    <name evidence="1" type="ORF">X975_21612</name>
</gene>
<proteinExistence type="predicted"/>
<sequence length="66" mass="8224">MVDYDKRWKWREWRGETFMKYIVKLAESSKERKPYKQRLQTMELRAKRPKSLPKERSCLPVSRLFC</sequence>
<feature type="non-terminal residue" evidence="1">
    <location>
        <position position="66"/>
    </location>
</feature>
<dbReference type="EMBL" id="KK121895">
    <property type="protein sequence ID" value="KFM81486.1"/>
    <property type="molecule type" value="Genomic_DNA"/>
</dbReference>
<reference evidence="1 2" key="1">
    <citation type="submission" date="2013-11" db="EMBL/GenBank/DDBJ databases">
        <title>Genome sequencing of Stegodyphus mimosarum.</title>
        <authorList>
            <person name="Bechsgaard J."/>
        </authorList>
    </citation>
    <scope>NUCLEOTIDE SEQUENCE [LARGE SCALE GENOMIC DNA]</scope>
</reference>
<evidence type="ECO:0000313" key="1">
    <source>
        <dbReference type="EMBL" id="KFM81486.1"/>
    </source>
</evidence>
<name>A0A087UVU7_STEMI</name>
<protein>
    <submittedName>
        <fullName evidence="1">Uncharacterized protein</fullName>
    </submittedName>
</protein>